<evidence type="ECO:0000313" key="5">
    <source>
        <dbReference type="Proteomes" id="UP001589693"/>
    </source>
</evidence>
<dbReference type="InterPro" id="IPR002051">
    <property type="entry name" value="Haem_Oase"/>
</dbReference>
<sequence>MTSTDARPGFAELIKDVTSDAHRRAERTSIIGALADGKLPVEGYTAMIAQHYFFYEALERAAEVMRADPVAGVFVHDELTRLPALAKDLTALAGPDWRDRITPGEATLRYCARIHEVCFEWAGGFVAHHYTRYLGDLSGGQILRALLNRHLGLTEETGLSFYVFPGIPKTPVFKARYRQLLDDAPWDAAEQRRIAEESRLAFELNTAIFEELGARFC</sequence>
<keyword evidence="1" id="KW-0349">Heme</keyword>
<dbReference type="InterPro" id="IPR016084">
    <property type="entry name" value="Haem_Oase-like_multi-hlx"/>
</dbReference>
<name>A0ABV5ZSC9_9PSEU</name>
<keyword evidence="2" id="KW-0479">Metal-binding</keyword>
<keyword evidence="3" id="KW-0408">Iron</keyword>
<dbReference type="Proteomes" id="UP001589693">
    <property type="component" value="Unassembled WGS sequence"/>
</dbReference>
<comment type="caution">
    <text evidence="4">The sequence shown here is derived from an EMBL/GenBank/DDBJ whole genome shotgun (WGS) entry which is preliminary data.</text>
</comment>
<dbReference type="EMBL" id="JBHLZU010000006">
    <property type="protein sequence ID" value="MFB9903786.1"/>
    <property type="molecule type" value="Genomic_DNA"/>
</dbReference>
<dbReference type="RefSeq" id="WP_377850943.1">
    <property type="nucleotide sequence ID" value="NZ_JBHLZU010000006.1"/>
</dbReference>
<evidence type="ECO:0000256" key="1">
    <source>
        <dbReference type="ARBA" id="ARBA00022617"/>
    </source>
</evidence>
<dbReference type="CDD" id="cd19165">
    <property type="entry name" value="HemeO"/>
    <property type="match status" value="1"/>
</dbReference>
<keyword evidence="5" id="KW-1185">Reference proteome</keyword>
<dbReference type="PIRSF" id="PIRSF000343">
    <property type="entry name" value="Haem_Oase"/>
    <property type="match status" value="1"/>
</dbReference>
<accession>A0ABV5ZSC9</accession>
<dbReference type="Pfam" id="PF01126">
    <property type="entry name" value="Heme_oxygenase"/>
    <property type="match status" value="1"/>
</dbReference>
<dbReference type="SUPFAM" id="SSF48613">
    <property type="entry name" value="Heme oxygenase-like"/>
    <property type="match status" value="1"/>
</dbReference>
<protein>
    <submittedName>
        <fullName evidence="4">Heme oxygenase (Biliverdin-producing)</fullName>
    </submittedName>
</protein>
<dbReference type="Gene3D" id="1.20.910.10">
    <property type="entry name" value="Heme oxygenase-like"/>
    <property type="match status" value="1"/>
</dbReference>
<evidence type="ECO:0000313" key="4">
    <source>
        <dbReference type="EMBL" id="MFB9903786.1"/>
    </source>
</evidence>
<dbReference type="InterPro" id="IPR016053">
    <property type="entry name" value="Haem_Oase-like"/>
</dbReference>
<gene>
    <name evidence="4" type="ORF">ACFFQA_07535</name>
</gene>
<evidence type="ECO:0000256" key="3">
    <source>
        <dbReference type="ARBA" id="ARBA00023004"/>
    </source>
</evidence>
<dbReference type="PANTHER" id="PTHR10720:SF0">
    <property type="entry name" value="HEME OXYGENASE"/>
    <property type="match status" value="1"/>
</dbReference>
<reference evidence="4 5" key="1">
    <citation type="submission" date="2024-09" db="EMBL/GenBank/DDBJ databases">
        <authorList>
            <person name="Sun Q."/>
            <person name="Mori K."/>
        </authorList>
    </citation>
    <scope>NUCLEOTIDE SEQUENCE [LARGE SCALE GENOMIC DNA]</scope>
    <source>
        <strain evidence="4 5">TBRC 7907</strain>
    </source>
</reference>
<organism evidence="4 5">
    <name type="scientific">Allokutzneria oryzae</name>
    <dbReference type="NCBI Taxonomy" id="1378989"/>
    <lineage>
        <taxon>Bacteria</taxon>
        <taxon>Bacillati</taxon>
        <taxon>Actinomycetota</taxon>
        <taxon>Actinomycetes</taxon>
        <taxon>Pseudonocardiales</taxon>
        <taxon>Pseudonocardiaceae</taxon>
        <taxon>Allokutzneria</taxon>
    </lineage>
</organism>
<evidence type="ECO:0000256" key="2">
    <source>
        <dbReference type="ARBA" id="ARBA00022723"/>
    </source>
</evidence>
<dbReference type="PANTHER" id="PTHR10720">
    <property type="entry name" value="HEME OXYGENASE"/>
    <property type="match status" value="1"/>
</dbReference>
<dbReference type="PRINTS" id="PR00088">
    <property type="entry name" value="HAEMOXYGNASE"/>
</dbReference>
<proteinExistence type="predicted"/>